<reference evidence="1 2" key="1">
    <citation type="journal article" date="2015" name="Genome Announc.">
        <title>Expanding the biotechnology potential of lactobacilli through comparative genomics of 213 strains and associated genera.</title>
        <authorList>
            <person name="Sun Z."/>
            <person name="Harris H.M."/>
            <person name="McCann A."/>
            <person name="Guo C."/>
            <person name="Argimon S."/>
            <person name="Zhang W."/>
            <person name="Yang X."/>
            <person name="Jeffery I.B."/>
            <person name="Cooney J.C."/>
            <person name="Kagawa T.F."/>
            <person name="Liu W."/>
            <person name="Song Y."/>
            <person name="Salvetti E."/>
            <person name="Wrobel A."/>
            <person name="Rasinkangas P."/>
            <person name="Parkhill J."/>
            <person name="Rea M.C."/>
            <person name="O'Sullivan O."/>
            <person name="Ritari J."/>
            <person name="Douillard F.P."/>
            <person name="Paul Ross R."/>
            <person name="Yang R."/>
            <person name="Briner A.E."/>
            <person name="Felis G.E."/>
            <person name="de Vos W.M."/>
            <person name="Barrangou R."/>
            <person name="Klaenhammer T.R."/>
            <person name="Caufield P.W."/>
            <person name="Cui Y."/>
            <person name="Zhang H."/>
            <person name="O'Toole P.W."/>
        </authorList>
    </citation>
    <scope>NUCLEOTIDE SEQUENCE [LARGE SCALE GENOMIC DNA]</scope>
    <source>
        <strain evidence="1 2">DSM 19971</strain>
    </source>
</reference>
<evidence type="ECO:0000313" key="2">
    <source>
        <dbReference type="Proteomes" id="UP000051155"/>
    </source>
</evidence>
<dbReference type="EMBL" id="AZEG01000024">
    <property type="protein sequence ID" value="KRL36634.1"/>
    <property type="molecule type" value="Genomic_DNA"/>
</dbReference>
<sequence length="66" mass="7742">MEYVDKEMILETEHTGDTKAGATFTKWGTINNHEKYCVNDLNALVNKDDIKDNNSYESYTIWDLFF</sequence>
<dbReference type="STRING" id="1423812.FD20_GL001178"/>
<keyword evidence="2" id="KW-1185">Reference proteome</keyword>
<evidence type="ECO:0000313" key="1">
    <source>
        <dbReference type="EMBL" id="KRL36634.1"/>
    </source>
</evidence>
<gene>
    <name evidence="1" type="ORF">FD20_GL001178</name>
</gene>
<protein>
    <submittedName>
        <fullName evidence="1">Uncharacterized protein</fullName>
    </submittedName>
</protein>
<dbReference type="Proteomes" id="UP000051155">
    <property type="component" value="Unassembled WGS sequence"/>
</dbReference>
<comment type="caution">
    <text evidence="1">The sequence shown here is derived from an EMBL/GenBank/DDBJ whole genome shotgun (WGS) entry which is preliminary data.</text>
</comment>
<accession>A0A0R1Q358</accession>
<name>A0A0R1Q358_9LACO</name>
<dbReference type="PATRIC" id="fig|1423812.3.peg.1258"/>
<organism evidence="1 2">
    <name type="scientific">Liquorilactobacillus uvarum DSM 19971</name>
    <dbReference type="NCBI Taxonomy" id="1423812"/>
    <lineage>
        <taxon>Bacteria</taxon>
        <taxon>Bacillati</taxon>
        <taxon>Bacillota</taxon>
        <taxon>Bacilli</taxon>
        <taxon>Lactobacillales</taxon>
        <taxon>Lactobacillaceae</taxon>
        <taxon>Liquorilactobacillus</taxon>
    </lineage>
</organism>
<proteinExistence type="predicted"/>
<dbReference type="AlphaFoldDB" id="A0A0R1Q358"/>